<dbReference type="InterPro" id="IPR002823">
    <property type="entry name" value="DUF112_TM"/>
</dbReference>
<keyword evidence="4" id="KW-1185">Reference proteome</keyword>
<feature type="transmembrane region" description="Helical" evidence="1">
    <location>
        <begin position="392"/>
        <end position="419"/>
    </location>
</feature>
<keyword evidence="1" id="KW-0812">Transmembrane</keyword>
<feature type="transmembrane region" description="Helical" evidence="1">
    <location>
        <begin position="200"/>
        <end position="220"/>
    </location>
</feature>
<feature type="transmembrane region" description="Helical" evidence="1">
    <location>
        <begin position="323"/>
        <end position="344"/>
    </location>
</feature>
<feature type="transmembrane region" description="Helical" evidence="1">
    <location>
        <begin position="108"/>
        <end position="135"/>
    </location>
</feature>
<feature type="transmembrane region" description="Helical" evidence="1">
    <location>
        <begin position="147"/>
        <end position="163"/>
    </location>
</feature>
<feature type="transmembrane region" description="Helical" evidence="1">
    <location>
        <begin position="61"/>
        <end position="82"/>
    </location>
</feature>
<organism evidence="3 4">
    <name type="scientific">Pseudooceanicola marinus</name>
    <dbReference type="NCBI Taxonomy" id="396013"/>
    <lineage>
        <taxon>Bacteria</taxon>
        <taxon>Pseudomonadati</taxon>
        <taxon>Pseudomonadota</taxon>
        <taxon>Alphaproteobacteria</taxon>
        <taxon>Rhodobacterales</taxon>
        <taxon>Paracoccaceae</taxon>
        <taxon>Pseudooceanicola</taxon>
    </lineage>
</organism>
<protein>
    <submittedName>
        <fullName evidence="3">Tripartite tricarboxylate transporter TctA family protein</fullName>
    </submittedName>
</protein>
<evidence type="ECO:0000256" key="1">
    <source>
        <dbReference type="SAM" id="Phobius"/>
    </source>
</evidence>
<name>A0A1X6YYP8_9RHOB</name>
<sequence>MNILQGFETGLATALTWHALMYCFIGVTIGTFVGVLPGIGALAAISLALPLTYYLDPTDALIMLAGIFYGAQYGGSTASILLNLPGTATAAITCLDGYPLAQQGKAPLAIFVTAINSFVGSSIAIVLVMGFAPAIAEFALEFGAEDYFSVMLLGLVAASTLTIGSPMKALSMVVFGLLLGMVGTDVNTGQFRFTFGLFELADGFSIVAVAMGLFGVAEIISNIRQPQGVIQKVGRIRMKDMMPERGEWRQIVRPTLRGSAIGSFVGALPGTGPGIASLMAYATEKRISKTPDRFGKGALEGISAPEAANNASVQSAFIPMLSLGIPGDAIVAVLMGAMILHGITPGPNLINSEPQMFWGLIMSFWVGNLMLLVLNIPLIGLWVKLLSVPYNLLYPGILVFICVGVFSADNNVFDIFVVLGFGVLGYLMRRFGFPATPVLLGFILGPLLEENFRRAMLLSRGDASVFFTSPISAVFMGLSLIFLGSVFLPGLRQRLLRRAPVEMNEDDD</sequence>
<feature type="transmembrane region" description="Helical" evidence="1">
    <location>
        <begin position="356"/>
        <end position="380"/>
    </location>
</feature>
<reference evidence="4" key="1">
    <citation type="submission" date="2017-03" db="EMBL/GenBank/DDBJ databases">
        <authorList>
            <person name="Rodrigo-Torres L."/>
            <person name="Arahal R.D."/>
            <person name="Lucena T."/>
        </authorList>
    </citation>
    <scope>NUCLEOTIDE SEQUENCE [LARGE SCALE GENOMIC DNA]</scope>
    <source>
        <strain evidence="4">CECT 7751</strain>
    </source>
</reference>
<feature type="transmembrane region" description="Helical" evidence="1">
    <location>
        <begin position="468"/>
        <end position="488"/>
    </location>
</feature>
<dbReference type="OrthoDB" id="9791872at2"/>
<keyword evidence="1" id="KW-1133">Transmembrane helix</keyword>
<dbReference type="Pfam" id="PF01970">
    <property type="entry name" value="TctA"/>
    <property type="match status" value="1"/>
</dbReference>
<feature type="transmembrane region" description="Helical" evidence="1">
    <location>
        <begin position="169"/>
        <end position="188"/>
    </location>
</feature>
<gene>
    <name evidence="3" type="ORF">PSM7751_01501</name>
</gene>
<dbReference type="AlphaFoldDB" id="A0A1X6YYP8"/>
<feature type="domain" description="DUF112" evidence="2">
    <location>
        <begin position="20"/>
        <end position="440"/>
    </location>
</feature>
<evidence type="ECO:0000259" key="2">
    <source>
        <dbReference type="Pfam" id="PF01970"/>
    </source>
</evidence>
<dbReference type="EMBL" id="FWFN01000003">
    <property type="protein sequence ID" value="SLN35673.1"/>
    <property type="molecule type" value="Genomic_DNA"/>
</dbReference>
<feature type="transmembrane region" description="Helical" evidence="1">
    <location>
        <begin position="19"/>
        <end position="49"/>
    </location>
</feature>
<proteinExistence type="predicted"/>
<evidence type="ECO:0000313" key="4">
    <source>
        <dbReference type="Proteomes" id="UP000193963"/>
    </source>
</evidence>
<dbReference type="Proteomes" id="UP000193963">
    <property type="component" value="Unassembled WGS sequence"/>
</dbReference>
<dbReference type="PANTHER" id="PTHR35342:SF5">
    <property type="entry name" value="TRICARBOXYLIC TRANSPORT PROTEIN"/>
    <property type="match status" value="1"/>
</dbReference>
<dbReference type="RefSeq" id="WP_085887393.1">
    <property type="nucleotide sequence ID" value="NZ_FWFN01000003.1"/>
</dbReference>
<keyword evidence="1" id="KW-0472">Membrane</keyword>
<evidence type="ECO:0000313" key="3">
    <source>
        <dbReference type="EMBL" id="SLN35673.1"/>
    </source>
</evidence>
<dbReference type="PANTHER" id="PTHR35342">
    <property type="entry name" value="TRICARBOXYLIC TRANSPORT PROTEIN"/>
    <property type="match status" value="1"/>
</dbReference>
<accession>A0A1X6YYP8</accession>